<accession>A0A4Q8AES7</accession>
<evidence type="ECO:0000313" key="2">
    <source>
        <dbReference type="EMBL" id="RZU62694.1"/>
    </source>
</evidence>
<sequence length="449" mass="47397">MSAQLFEVVLLDDPAAIRDRAAAYAEAASTVRTSAENARNHWQTIDQHYNAVEAFTVASAMNRPAYLAEQLDDVADSARTALAKYADELDNLATRRSTLLDDIATFNASGPGIDDLPARDEAIFRLRDRCHNLAQSKDDAQNRCVQALRGLSTNIAQDSARPKRVPTAAESDDIHDPTPGTAVQVARNAGVIPGDSFDDGLDTLKWAAEHYGTALGAGSNYFTHNLTKELVGKNGLRADWVPKDLAQLASTNRLVGRFTEKVLDWTPTHGVAPDTVLDINDSRHPFHKPAGVADAGRKFVQRGLAFMNPENLIPKEGLDASRDLWRNVGKWAGRAGGAVGAGFTAVASWQEDSLKHPEMSEGEKGARTAVVTGATTAAAIGGAKAGAVLGATIGTFLGPGPGTAAGAVVGGIIGGVAAGFAASAADRFLKDLTSDAYRWGAGLFERSTR</sequence>
<evidence type="ECO:0008006" key="4">
    <source>
        <dbReference type="Google" id="ProtNLM"/>
    </source>
</evidence>
<feature type="region of interest" description="Disordered" evidence="1">
    <location>
        <begin position="159"/>
        <end position="179"/>
    </location>
</feature>
<dbReference type="Proteomes" id="UP000292685">
    <property type="component" value="Unassembled WGS sequence"/>
</dbReference>
<dbReference type="RefSeq" id="WP_130451231.1">
    <property type="nucleotide sequence ID" value="NZ_SHLA01000001.1"/>
</dbReference>
<dbReference type="AlphaFoldDB" id="A0A4Q8AES7"/>
<dbReference type="OrthoDB" id="4966972at2"/>
<dbReference type="EMBL" id="SHLA01000001">
    <property type="protein sequence ID" value="RZU62694.1"/>
    <property type="molecule type" value="Genomic_DNA"/>
</dbReference>
<comment type="caution">
    <text evidence="2">The sequence shown here is derived from an EMBL/GenBank/DDBJ whole genome shotgun (WGS) entry which is preliminary data.</text>
</comment>
<name>A0A4Q8AES7_9MICC</name>
<reference evidence="2 3" key="1">
    <citation type="submission" date="2019-02" db="EMBL/GenBank/DDBJ databases">
        <title>Sequencing the genomes of 1000 actinobacteria strains.</title>
        <authorList>
            <person name="Klenk H.-P."/>
        </authorList>
    </citation>
    <scope>NUCLEOTIDE SEQUENCE [LARGE SCALE GENOMIC DNA]</scope>
    <source>
        <strain evidence="2 3">DSM 17364</strain>
    </source>
</reference>
<protein>
    <recommendedName>
        <fullName evidence="4">WXG100 family type VII secretion target</fullName>
    </recommendedName>
</protein>
<evidence type="ECO:0000256" key="1">
    <source>
        <dbReference type="SAM" id="MobiDB-lite"/>
    </source>
</evidence>
<evidence type="ECO:0000313" key="3">
    <source>
        <dbReference type="Proteomes" id="UP000292685"/>
    </source>
</evidence>
<organism evidence="2 3">
    <name type="scientific">Zhihengliuella halotolerans</name>
    <dbReference type="NCBI Taxonomy" id="370736"/>
    <lineage>
        <taxon>Bacteria</taxon>
        <taxon>Bacillati</taxon>
        <taxon>Actinomycetota</taxon>
        <taxon>Actinomycetes</taxon>
        <taxon>Micrococcales</taxon>
        <taxon>Micrococcaceae</taxon>
        <taxon>Zhihengliuella</taxon>
    </lineage>
</organism>
<proteinExistence type="predicted"/>
<keyword evidence="3" id="KW-1185">Reference proteome</keyword>
<gene>
    <name evidence="2" type="ORF">EV380_2296</name>
</gene>